<reference evidence="3" key="1">
    <citation type="submission" date="2025-08" db="UniProtKB">
        <authorList>
            <consortium name="RefSeq"/>
        </authorList>
    </citation>
    <scope>IDENTIFICATION</scope>
    <source>
        <tissue evidence="3">Muscle</tissue>
    </source>
</reference>
<gene>
    <name evidence="3" type="primary">LOC109069099</name>
</gene>
<dbReference type="GO" id="GO:0046983">
    <property type="term" value="F:protein dimerization activity"/>
    <property type="evidence" value="ECO:0007669"/>
    <property type="project" value="InterPro"/>
</dbReference>
<dbReference type="AlphaFoldDB" id="A0A9Q9Y1P2"/>
<dbReference type="Pfam" id="PF05699">
    <property type="entry name" value="Dimer_Tnp_hAT"/>
    <property type="match status" value="1"/>
</dbReference>
<keyword evidence="1" id="KW-1133">Transmembrane helix</keyword>
<name>A0A9Q9Y1P2_CYPCA</name>
<accession>A0A9Q9Y1P2</accession>
<evidence type="ECO:0000259" key="2">
    <source>
        <dbReference type="SMART" id="SM00409"/>
    </source>
</evidence>
<dbReference type="Proteomes" id="UP001155660">
    <property type="component" value="Unplaced"/>
</dbReference>
<keyword evidence="1" id="KW-0812">Transmembrane</keyword>
<dbReference type="Pfam" id="PF07686">
    <property type="entry name" value="V-set"/>
    <property type="match status" value="1"/>
</dbReference>
<organism evidence="3">
    <name type="scientific">Cyprinus carpio</name>
    <name type="common">Common carp</name>
    <dbReference type="NCBI Taxonomy" id="7962"/>
    <lineage>
        <taxon>Eukaryota</taxon>
        <taxon>Metazoa</taxon>
        <taxon>Chordata</taxon>
        <taxon>Craniata</taxon>
        <taxon>Vertebrata</taxon>
        <taxon>Euteleostomi</taxon>
        <taxon>Actinopterygii</taxon>
        <taxon>Neopterygii</taxon>
        <taxon>Teleostei</taxon>
        <taxon>Ostariophysi</taxon>
        <taxon>Cypriniformes</taxon>
        <taxon>Cyprinidae</taxon>
        <taxon>Cyprininae</taxon>
        <taxon>Cyprinus</taxon>
    </lineage>
</organism>
<dbReference type="RefSeq" id="XP_042612029.1">
    <property type="nucleotide sequence ID" value="XM_042756095.1"/>
</dbReference>
<dbReference type="PANTHER" id="PTHR21063">
    <property type="entry name" value="LFA-3"/>
    <property type="match status" value="1"/>
</dbReference>
<dbReference type="GeneID" id="109069099"/>
<dbReference type="OrthoDB" id="8741746at2759"/>
<proteinExistence type="predicted"/>
<dbReference type="SMART" id="SM00409">
    <property type="entry name" value="IG"/>
    <property type="match status" value="2"/>
</dbReference>
<feature type="domain" description="Immunoglobulin" evidence="2">
    <location>
        <begin position="211"/>
        <end position="310"/>
    </location>
</feature>
<sequence>MEVQAYLEEPLLPTHEDPLKWWESRAPVYPRLSKLMAKKLCVVATSVPSERIFSKTGQIISERRSRLKPKKVRALVFFNANLPKDKKERQKKPLSASAVDSDRVSVSVMEGDTVTLHTDVENMNQRDRMFWIFENSRIAIIHGDKYKVCTDDECKERFRDRLKLDQTGSLIITNTRTTDSGEYKLKNTTRNIDNIFSVTVHGVSAAERDDMKRKSVKEGESVTLDTAVIKNQNDVMTWYFNDSLITEISEDQSKICIDDQCDERFRDRLKLDQNGSLTITNITNTDSGEYQLKISSSRFSIMRSFTVTVSGFSDSGSFSVAAVVVVVVLLLLLLVAAVVFYKRKAIMNCIRRQRERAGAQ</sequence>
<feature type="transmembrane region" description="Helical" evidence="1">
    <location>
        <begin position="318"/>
        <end position="341"/>
    </location>
</feature>
<protein>
    <submittedName>
        <fullName evidence="3">Uncharacterized protein LOC109069099</fullName>
    </submittedName>
</protein>
<dbReference type="PANTHER" id="PTHR21063:SF4">
    <property type="entry name" value="CD48 ANTIGEN-RELATED"/>
    <property type="match status" value="1"/>
</dbReference>
<dbReference type="InterPro" id="IPR008906">
    <property type="entry name" value="HATC_C_dom"/>
</dbReference>
<keyword evidence="1" id="KW-0472">Membrane</keyword>
<dbReference type="InterPro" id="IPR013106">
    <property type="entry name" value="Ig_V-set"/>
</dbReference>
<evidence type="ECO:0000256" key="1">
    <source>
        <dbReference type="SAM" id="Phobius"/>
    </source>
</evidence>
<evidence type="ECO:0000313" key="3">
    <source>
        <dbReference type="RefSeq" id="XP_042612029.1"/>
    </source>
</evidence>
<dbReference type="InterPro" id="IPR003599">
    <property type="entry name" value="Ig_sub"/>
</dbReference>
<feature type="domain" description="Immunoglobulin" evidence="2">
    <location>
        <begin position="103"/>
        <end position="201"/>
    </location>
</feature>
<dbReference type="KEGG" id="ccar:109069099"/>